<sequence length="179" mass="19378">MNLGLHMLSFLRRQRGSEAAEPAPEDLRLLAPLSELLEEARPGQGLLDNIESELNAVPGRKAIGSKRLGVTAAPVLYFAAGIVTAALLTVAGNVVFRDDPQIILRPSQEENWLPLGSVSLHGDALRTFVASKCRGQSHLVINLSGYLEKENSRNSPRVGGIETKPVMTAQEKIMMGCIR</sequence>
<dbReference type="AlphaFoldDB" id="A0A9X1FU32"/>
<reference evidence="2" key="1">
    <citation type="submission" date="2021-07" db="EMBL/GenBank/DDBJ databases">
        <title>Roseobacter insulae sp. nov., isolated from a tidal flat.</title>
        <authorList>
            <person name="Park S."/>
            <person name="Yoon J.-H."/>
        </authorList>
    </citation>
    <scope>NUCLEOTIDE SEQUENCE</scope>
    <source>
        <strain evidence="2">YSTF-M11</strain>
    </source>
</reference>
<dbReference type="Proteomes" id="UP001138661">
    <property type="component" value="Unassembled WGS sequence"/>
</dbReference>
<evidence type="ECO:0000313" key="2">
    <source>
        <dbReference type="EMBL" id="MBW4707417.1"/>
    </source>
</evidence>
<keyword evidence="1" id="KW-1133">Transmembrane helix</keyword>
<keyword evidence="1" id="KW-0812">Transmembrane</keyword>
<evidence type="ECO:0000313" key="3">
    <source>
        <dbReference type="Proteomes" id="UP001138661"/>
    </source>
</evidence>
<protein>
    <submittedName>
        <fullName evidence="2">Uncharacterized protein</fullName>
    </submittedName>
</protein>
<keyword evidence="1" id="KW-0472">Membrane</keyword>
<feature type="transmembrane region" description="Helical" evidence="1">
    <location>
        <begin position="75"/>
        <end position="96"/>
    </location>
</feature>
<gene>
    <name evidence="2" type="ORF">KX928_06425</name>
</gene>
<dbReference type="EMBL" id="JAHXDN010000002">
    <property type="protein sequence ID" value="MBW4707417.1"/>
    <property type="molecule type" value="Genomic_DNA"/>
</dbReference>
<dbReference type="RefSeq" id="WP_219500267.1">
    <property type="nucleotide sequence ID" value="NZ_JAHXDN010000002.1"/>
</dbReference>
<keyword evidence="3" id="KW-1185">Reference proteome</keyword>
<comment type="caution">
    <text evidence="2">The sequence shown here is derived from an EMBL/GenBank/DDBJ whole genome shotgun (WGS) entry which is preliminary data.</text>
</comment>
<name>A0A9X1FU32_9RHOB</name>
<accession>A0A9X1FU32</accession>
<evidence type="ECO:0000256" key="1">
    <source>
        <dbReference type="SAM" id="Phobius"/>
    </source>
</evidence>
<organism evidence="2 3">
    <name type="scientific">Roseobacter insulae</name>
    <dbReference type="NCBI Taxonomy" id="2859783"/>
    <lineage>
        <taxon>Bacteria</taxon>
        <taxon>Pseudomonadati</taxon>
        <taxon>Pseudomonadota</taxon>
        <taxon>Alphaproteobacteria</taxon>
        <taxon>Rhodobacterales</taxon>
        <taxon>Roseobacteraceae</taxon>
        <taxon>Roseobacter</taxon>
    </lineage>
</organism>
<proteinExistence type="predicted"/>